<comment type="caution">
    <text evidence="13">The sequence shown here is derived from an EMBL/GenBank/DDBJ whole genome shotgun (WGS) entry which is preliminary data.</text>
</comment>
<dbReference type="GO" id="GO:0022857">
    <property type="term" value="F:transmembrane transporter activity"/>
    <property type="evidence" value="ECO:0007669"/>
    <property type="project" value="UniProtKB-ARBA"/>
</dbReference>
<evidence type="ECO:0000256" key="7">
    <source>
        <dbReference type="ARBA" id="ARBA00023053"/>
    </source>
</evidence>
<evidence type="ECO:0000313" key="13">
    <source>
        <dbReference type="EMBL" id="KAL3876939.1"/>
    </source>
</evidence>
<feature type="transmembrane region" description="Helical" evidence="12">
    <location>
        <begin position="334"/>
        <end position="359"/>
    </location>
</feature>
<gene>
    <name evidence="13" type="ORF">ACJMK2_034719</name>
</gene>
<dbReference type="AlphaFoldDB" id="A0ABD3WSH4"/>
<protein>
    <recommendedName>
        <fullName evidence="15">Sodium-coupled monocarboxylate transporter 1</fullName>
    </recommendedName>
</protein>
<evidence type="ECO:0000256" key="4">
    <source>
        <dbReference type="ARBA" id="ARBA00022475"/>
    </source>
</evidence>
<feature type="transmembrane region" description="Helical" evidence="12">
    <location>
        <begin position="406"/>
        <end position="428"/>
    </location>
</feature>
<dbReference type="Pfam" id="PF00474">
    <property type="entry name" value="SSF"/>
    <property type="match status" value="1"/>
</dbReference>
<comment type="similarity">
    <text evidence="2 11">Belongs to the sodium:solute symporter (SSF) (TC 2.A.21) family.</text>
</comment>
<evidence type="ECO:0000256" key="6">
    <source>
        <dbReference type="ARBA" id="ARBA00022989"/>
    </source>
</evidence>
<dbReference type="NCBIfam" id="TIGR00813">
    <property type="entry name" value="sss"/>
    <property type="match status" value="1"/>
</dbReference>
<dbReference type="EMBL" id="JBJQND010000005">
    <property type="protein sequence ID" value="KAL3876939.1"/>
    <property type="molecule type" value="Genomic_DNA"/>
</dbReference>
<proteinExistence type="inferred from homology"/>
<feature type="transmembrane region" description="Helical" evidence="12">
    <location>
        <begin position="234"/>
        <end position="254"/>
    </location>
</feature>
<keyword evidence="14" id="KW-1185">Reference proteome</keyword>
<dbReference type="GO" id="GO:0005886">
    <property type="term" value="C:plasma membrane"/>
    <property type="evidence" value="ECO:0007669"/>
    <property type="project" value="UniProtKB-SubCell"/>
</dbReference>
<feature type="transmembrane region" description="Helical" evidence="12">
    <location>
        <begin position="540"/>
        <end position="561"/>
    </location>
</feature>
<feature type="transmembrane region" description="Helical" evidence="12">
    <location>
        <begin position="190"/>
        <end position="214"/>
    </location>
</feature>
<evidence type="ECO:0000256" key="3">
    <source>
        <dbReference type="ARBA" id="ARBA00022448"/>
    </source>
</evidence>
<dbReference type="GO" id="GO:0006814">
    <property type="term" value="P:sodium ion transport"/>
    <property type="evidence" value="ECO:0007669"/>
    <property type="project" value="UniProtKB-KW"/>
</dbReference>
<evidence type="ECO:0000256" key="5">
    <source>
        <dbReference type="ARBA" id="ARBA00022692"/>
    </source>
</evidence>
<evidence type="ECO:0000256" key="2">
    <source>
        <dbReference type="ARBA" id="ARBA00006434"/>
    </source>
</evidence>
<evidence type="ECO:0008006" key="15">
    <source>
        <dbReference type="Google" id="ProtNLM"/>
    </source>
</evidence>
<feature type="transmembrane region" description="Helical" evidence="12">
    <location>
        <begin position="440"/>
        <end position="461"/>
    </location>
</feature>
<keyword evidence="4" id="KW-1003">Cell membrane</keyword>
<sequence length="642" mass="69337">MAGLVFRTIDYCVMAAFLLFSLALGLYYGCWKKQTTPEEYLLGNRKMHLIPVALSLLVTYASAISVMGVPAEVYLYDSMMLHLYVGFSLSYLITAFTIVPLVYPLRITSAYEYLGQRFQSRAVQLLGASIGILQTVLYMSVVLYAPALALEAVAGIPLWVSIVVVGIVGTIYTALGGIKSVIWTDVLQCIVLYVGIIATLVLGITKVGSVQTVIDIARQGGRTNLSTGSLDFTVRHTLLSCIVGGIFNWIPNCCNQSAIQRISAMKSSRQAQIAILLNVPLILVYGVILIFTGMVLYAYFVVRDCDPVTAGYVANGNQVLPYFVIDIMRDVPGLAGVFIAALFSGALSSLSSGINAMAANTVEDILGGMFKEATQTRITLFAKIIVLVYGLISVGLAYGARNLKGSIVQVALSAMGAAGGPVSGLFFLGGIFPQANWIGAFSGGIISLAITIWIAVGSVLYGKAIPLSPPPSTSGCMAGLTSNVSDIISSFTAGEQLTTVDYFYTSSITTFLETHSSSDVTAISMLDAVDTHLSIYDISYLWLGMIGFVLSIFFGLIISFATGMNKTRKLAESLIFPCCRSFWRVQFSESYPPAFHGQLVTKEERMKLDEGEAIDSKIVQPPPWNRSWYLELPVEEPQLITK</sequence>
<dbReference type="PANTHER" id="PTHR42985:SF40">
    <property type="entry name" value="LD47995P-RELATED"/>
    <property type="match status" value="1"/>
</dbReference>
<evidence type="ECO:0000256" key="12">
    <source>
        <dbReference type="SAM" id="Phobius"/>
    </source>
</evidence>
<keyword evidence="7" id="KW-0915">Sodium</keyword>
<dbReference type="PROSITE" id="PS50283">
    <property type="entry name" value="NA_SOLUT_SYMP_3"/>
    <property type="match status" value="1"/>
</dbReference>
<dbReference type="PANTHER" id="PTHR42985">
    <property type="entry name" value="SODIUM-COUPLED MONOCARBOXYLATE TRANSPORTER"/>
    <property type="match status" value="1"/>
</dbReference>
<dbReference type="InterPro" id="IPR051163">
    <property type="entry name" value="Sodium:Solute_Symporter_SSF"/>
</dbReference>
<feature type="transmembrane region" description="Helical" evidence="12">
    <location>
        <begin position="81"/>
        <end position="103"/>
    </location>
</feature>
<comment type="subcellular location">
    <subcellularLocation>
        <location evidence="1">Cell membrane</location>
        <topology evidence="1">Multi-pass membrane protein</topology>
    </subcellularLocation>
</comment>
<feature type="transmembrane region" description="Helical" evidence="12">
    <location>
        <begin position="6"/>
        <end position="28"/>
    </location>
</feature>
<evidence type="ECO:0000256" key="9">
    <source>
        <dbReference type="ARBA" id="ARBA00023136"/>
    </source>
</evidence>
<keyword evidence="10" id="KW-0739">Sodium transport</keyword>
<evidence type="ECO:0000256" key="8">
    <source>
        <dbReference type="ARBA" id="ARBA00023065"/>
    </source>
</evidence>
<dbReference type="InterPro" id="IPR001734">
    <property type="entry name" value="Na/solute_symporter"/>
</dbReference>
<evidence type="ECO:0000256" key="1">
    <source>
        <dbReference type="ARBA" id="ARBA00004651"/>
    </source>
</evidence>
<feature type="transmembrane region" description="Helical" evidence="12">
    <location>
        <begin position="275"/>
        <end position="300"/>
    </location>
</feature>
<name>A0ABD3WSH4_SINWO</name>
<accession>A0ABD3WSH4</accession>
<feature type="transmembrane region" description="Helical" evidence="12">
    <location>
        <begin position="156"/>
        <end position="178"/>
    </location>
</feature>
<keyword evidence="5 12" id="KW-0812">Transmembrane</keyword>
<feature type="transmembrane region" description="Helical" evidence="12">
    <location>
        <begin position="380"/>
        <end position="400"/>
    </location>
</feature>
<feature type="transmembrane region" description="Helical" evidence="12">
    <location>
        <begin position="49"/>
        <end position="69"/>
    </location>
</feature>
<dbReference type="InterPro" id="IPR038377">
    <property type="entry name" value="Na/Glc_symporter_sf"/>
</dbReference>
<dbReference type="Gene3D" id="1.20.1730.10">
    <property type="entry name" value="Sodium/glucose cotransporter"/>
    <property type="match status" value="1"/>
</dbReference>
<keyword evidence="8" id="KW-0406">Ion transport</keyword>
<feature type="transmembrane region" description="Helical" evidence="12">
    <location>
        <begin position="123"/>
        <end position="144"/>
    </location>
</feature>
<keyword evidence="9 12" id="KW-0472">Membrane</keyword>
<reference evidence="13 14" key="1">
    <citation type="submission" date="2024-11" db="EMBL/GenBank/DDBJ databases">
        <title>Chromosome-level genome assembly of the freshwater bivalve Anodonta woodiana.</title>
        <authorList>
            <person name="Chen X."/>
        </authorList>
    </citation>
    <scope>NUCLEOTIDE SEQUENCE [LARGE SCALE GENOMIC DNA]</scope>
    <source>
        <strain evidence="13">MN2024</strain>
        <tissue evidence="13">Gills</tissue>
    </source>
</reference>
<organism evidence="13 14">
    <name type="scientific">Sinanodonta woodiana</name>
    <name type="common">Chinese pond mussel</name>
    <name type="synonym">Anodonta woodiana</name>
    <dbReference type="NCBI Taxonomy" id="1069815"/>
    <lineage>
        <taxon>Eukaryota</taxon>
        <taxon>Metazoa</taxon>
        <taxon>Spiralia</taxon>
        <taxon>Lophotrochozoa</taxon>
        <taxon>Mollusca</taxon>
        <taxon>Bivalvia</taxon>
        <taxon>Autobranchia</taxon>
        <taxon>Heteroconchia</taxon>
        <taxon>Palaeoheterodonta</taxon>
        <taxon>Unionida</taxon>
        <taxon>Unionoidea</taxon>
        <taxon>Unionidae</taxon>
        <taxon>Unioninae</taxon>
        <taxon>Sinanodonta</taxon>
    </lineage>
</organism>
<evidence type="ECO:0000256" key="10">
    <source>
        <dbReference type="ARBA" id="ARBA00023201"/>
    </source>
</evidence>
<keyword evidence="6 12" id="KW-1133">Transmembrane helix</keyword>
<keyword evidence="3" id="KW-0813">Transport</keyword>
<evidence type="ECO:0000256" key="11">
    <source>
        <dbReference type="RuleBase" id="RU362091"/>
    </source>
</evidence>
<evidence type="ECO:0000313" key="14">
    <source>
        <dbReference type="Proteomes" id="UP001634394"/>
    </source>
</evidence>
<dbReference type="Proteomes" id="UP001634394">
    <property type="component" value="Unassembled WGS sequence"/>
</dbReference>